<feature type="region of interest" description="Disordered" evidence="4">
    <location>
        <begin position="1"/>
        <end position="35"/>
    </location>
</feature>
<keyword evidence="7" id="KW-1185">Reference proteome</keyword>
<accession>A0A371B4A9</accession>
<keyword evidence="3" id="KW-0411">Iron-sulfur</keyword>
<dbReference type="InterPro" id="IPR040086">
    <property type="entry name" value="MJ0683-like"/>
</dbReference>
<evidence type="ECO:0000256" key="4">
    <source>
        <dbReference type="SAM" id="MobiDB-lite"/>
    </source>
</evidence>
<dbReference type="SUPFAM" id="SSF102114">
    <property type="entry name" value="Radical SAM enzymes"/>
    <property type="match status" value="1"/>
</dbReference>
<name>A0A371B4A9_9BRAD</name>
<evidence type="ECO:0000313" key="6">
    <source>
        <dbReference type="EMBL" id="RDV02327.1"/>
    </source>
</evidence>
<evidence type="ECO:0000259" key="5">
    <source>
        <dbReference type="PROSITE" id="PS51918"/>
    </source>
</evidence>
<dbReference type="GO" id="GO:0003824">
    <property type="term" value="F:catalytic activity"/>
    <property type="evidence" value="ECO:0007669"/>
    <property type="project" value="InterPro"/>
</dbReference>
<evidence type="ECO:0000256" key="1">
    <source>
        <dbReference type="ARBA" id="ARBA00022723"/>
    </source>
</evidence>
<reference evidence="7" key="1">
    <citation type="submission" date="2018-08" db="EMBL/GenBank/DDBJ databases">
        <authorList>
            <person name="Kim S.-J."/>
            <person name="Jung G.-Y."/>
        </authorList>
    </citation>
    <scope>NUCLEOTIDE SEQUENCE [LARGE SCALE GENOMIC DNA]</scope>
    <source>
        <strain evidence="7">GY_H</strain>
    </source>
</reference>
<dbReference type="Gene3D" id="3.80.30.30">
    <property type="match status" value="1"/>
</dbReference>
<dbReference type="SMART" id="SM00729">
    <property type="entry name" value="Elp3"/>
    <property type="match status" value="1"/>
</dbReference>
<sequence>MAQRPAALKRPPADLDRTAISDRGTELPSAPAGAKGLRVDDLTGLLGVVVEHERRRGRGAQSNASGRYEPHARVAFDDGWRSLEELPPFKTSVQVDATRKIITRNESPDIGFDRSINPYRGCEHGCVYCFARPTHAYLGLSPGLDFESRLFVKPEAADLLERELSSPNYSPKVIAIGTNTDPYQPIERRYKVMRRILETLDRAGHPVGIVTKSALVTRDLDILSRMAERNLVKVALSVTTLDPELARKMEPRAATPMKRLEALRQLSQAGVPTTVMVAPIIPALNDMEIERILDAAAAAGVKEAGYVMLRLPLEVRDLFREWLEANYPDRAGHVFRLVREMRGGKDYDSEWGTRMKGKGPYAWLIGRRFELACEKRGLNVAKRKLSTEHFRHPKPDDAQMSLF</sequence>
<dbReference type="InterPro" id="IPR058240">
    <property type="entry name" value="rSAM_sf"/>
</dbReference>
<dbReference type="SFLD" id="SFLDG01084">
    <property type="entry name" value="Uncharacterised_Radical_SAM_Su"/>
    <property type="match status" value="1"/>
</dbReference>
<dbReference type="InterPro" id="IPR007197">
    <property type="entry name" value="rSAM"/>
</dbReference>
<feature type="domain" description="Radical SAM core" evidence="5">
    <location>
        <begin position="108"/>
        <end position="345"/>
    </location>
</feature>
<organism evidence="6 7">
    <name type="scientific">Undibacter mobilis</name>
    <dbReference type="NCBI Taxonomy" id="2292256"/>
    <lineage>
        <taxon>Bacteria</taxon>
        <taxon>Pseudomonadati</taxon>
        <taxon>Pseudomonadota</taxon>
        <taxon>Alphaproteobacteria</taxon>
        <taxon>Hyphomicrobiales</taxon>
        <taxon>Nitrobacteraceae</taxon>
        <taxon>Undibacter</taxon>
    </lineage>
</organism>
<proteinExistence type="predicted"/>
<evidence type="ECO:0000256" key="3">
    <source>
        <dbReference type="ARBA" id="ARBA00023014"/>
    </source>
</evidence>
<dbReference type="InterPro" id="IPR006638">
    <property type="entry name" value="Elp3/MiaA/NifB-like_rSAM"/>
</dbReference>
<keyword evidence="2" id="KW-0408">Iron</keyword>
<dbReference type="OrthoDB" id="9785699at2"/>
<feature type="compositionally biased region" description="Basic and acidic residues" evidence="4">
    <location>
        <begin position="11"/>
        <end position="25"/>
    </location>
</feature>
<dbReference type="GO" id="GO:0046872">
    <property type="term" value="F:metal ion binding"/>
    <property type="evidence" value="ECO:0007669"/>
    <property type="project" value="UniProtKB-KW"/>
</dbReference>
<dbReference type="AlphaFoldDB" id="A0A371B4A9"/>
<dbReference type="SFLD" id="SFLDS00029">
    <property type="entry name" value="Radical_SAM"/>
    <property type="match status" value="1"/>
</dbReference>
<evidence type="ECO:0000313" key="7">
    <source>
        <dbReference type="Proteomes" id="UP000263993"/>
    </source>
</evidence>
<dbReference type="PANTHER" id="PTHR43432:SF3">
    <property type="entry name" value="SLR0285 PROTEIN"/>
    <property type="match status" value="1"/>
</dbReference>
<keyword evidence="1" id="KW-0479">Metal-binding</keyword>
<dbReference type="Pfam" id="PF04055">
    <property type="entry name" value="Radical_SAM"/>
    <property type="match status" value="1"/>
</dbReference>
<dbReference type="PROSITE" id="PS51918">
    <property type="entry name" value="RADICAL_SAM"/>
    <property type="match status" value="1"/>
</dbReference>
<gene>
    <name evidence="6" type="ORF">DXH78_17255</name>
</gene>
<dbReference type="CDD" id="cd01335">
    <property type="entry name" value="Radical_SAM"/>
    <property type="match status" value="1"/>
</dbReference>
<evidence type="ECO:0000256" key="2">
    <source>
        <dbReference type="ARBA" id="ARBA00023004"/>
    </source>
</evidence>
<protein>
    <submittedName>
        <fullName evidence="6">Radical SAM protein</fullName>
    </submittedName>
</protein>
<comment type="caution">
    <text evidence="6">The sequence shown here is derived from an EMBL/GenBank/DDBJ whole genome shotgun (WGS) entry which is preliminary data.</text>
</comment>
<dbReference type="RefSeq" id="WP_115518448.1">
    <property type="nucleotide sequence ID" value="NZ_QRGO01000002.1"/>
</dbReference>
<dbReference type="EMBL" id="QRGO01000002">
    <property type="protein sequence ID" value="RDV02327.1"/>
    <property type="molecule type" value="Genomic_DNA"/>
</dbReference>
<dbReference type="Proteomes" id="UP000263993">
    <property type="component" value="Unassembled WGS sequence"/>
</dbReference>
<dbReference type="PANTHER" id="PTHR43432">
    <property type="entry name" value="SLR0285 PROTEIN"/>
    <property type="match status" value="1"/>
</dbReference>
<dbReference type="GO" id="GO:0051536">
    <property type="term" value="F:iron-sulfur cluster binding"/>
    <property type="evidence" value="ECO:0007669"/>
    <property type="project" value="UniProtKB-KW"/>
</dbReference>
<dbReference type="NCBIfam" id="NF033668">
    <property type="entry name" value="rSAM_PA0069"/>
    <property type="match status" value="1"/>
</dbReference>